<keyword evidence="7" id="KW-0547">Nucleotide-binding</keyword>
<feature type="compositionally biased region" description="Low complexity" evidence="12">
    <location>
        <begin position="155"/>
        <end position="164"/>
    </location>
</feature>
<dbReference type="CDD" id="cd16916">
    <property type="entry name" value="HATPase_CheA-like"/>
    <property type="match status" value="1"/>
</dbReference>
<evidence type="ECO:0000256" key="11">
    <source>
        <dbReference type="PROSITE-ProRule" id="PRU00110"/>
    </source>
</evidence>
<dbReference type="InterPro" id="IPR010808">
    <property type="entry name" value="CheA_P2-bd"/>
</dbReference>
<dbReference type="SUPFAM" id="SSF50341">
    <property type="entry name" value="CheW-like"/>
    <property type="match status" value="2"/>
</dbReference>
<dbReference type="CDD" id="cd00731">
    <property type="entry name" value="CheA_reg"/>
    <property type="match status" value="1"/>
</dbReference>
<dbReference type="SUPFAM" id="SSF55874">
    <property type="entry name" value="ATPase domain of HSP90 chaperone/DNA topoisomerase II/histidine kinase"/>
    <property type="match status" value="1"/>
</dbReference>
<evidence type="ECO:0000313" key="17">
    <source>
        <dbReference type="Proteomes" id="UP000609346"/>
    </source>
</evidence>
<evidence type="ECO:0000256" key="1">
    <source>
        <dbReference type="ARBA" id="ARBA00000085"/>
    </source>
</evidence>
<dbReference type="InterPro" id="IPR037006">
    <property type="entry name" value="CheA-like_homodim_sf"/>
</dbReference>
<evidence type="ECO:0000256" key="10">
    <source>
        <dbReference type="ARBA" id="ARBA00023012"/>
    </source>
</evidence>
<dbReference type="InterPro" id="IPR036061">
    <property type="entry name" value="CheW-like_dom_sf"/>
</dbReference>
<keyword evidence="5 11" id="KW-0597">Phosphoprotein</keyword>
<evidence type="ECO:0000256" key="2">
    <source>
        <dbReference type="ARBA" id="ARBA00012438"/>
    </source>
</evidence>
<dbReference type="EMBL" id="JACXZA010000003">
    <property type="protein sequence ID" value="MBD3919783.1"/>
    <property type="molecule type" value="Genomic_DNA"/>
</dbReference>
<dbReference type="SMART" id="SM00073">
    <property type="entry name" value="HPT"/>
    <property type="match status" value="1"/>
</dbReference>
<evidence type="ECO:0000259" key="13">
    <source>
        <dbReference type="PROSITE" id="PS50109"/>
    </source>
</evidence>
<dbReference type="PRINTS" id="PR00344">
    <property type="entry name" value="BCTRLSENSOR"/>
</dbReference>
<dbReference type="PROSITE" id="PS50109">
    <property type="entry name" value="HIS_KIN"/>
    <property type="match status" value="1"/>
</dbReference>
<dbReference type="SUPFAM" id="SSF55052">
    <property type="entry name" value="CheY-binding domain of CheA"/>
    <property type="match status" value="1"/>
</dbReference>
<evidence type="ECO:0000313" key="16">
    <source>
        <dbReference type="EMBL" id="MBD3919783.1"/>
    </source>
</evidence>
<evidence type="ECO:0000256" key="7">
    <source>
        <dbReference type="ARBA" id="ARBA00022741"/>
    </source>
</evidence>
<dbReference type="RefSeq" id="WP_191204071.1">
    <property type="nucleotide sequence ID" value="NZ_JACXZA010000003.1"/>
</dbReference>
<evidence type="ECO:0000256" key="9">
    <source>
        <dbReference type="ARBA" id="ARBA00022840"/>
    </source>
</evidence>
<dbReference type="SUPFAM" id="SSF47384">
    <property type="entry name" value="Homodimeric domain of signal transducing histidine kinase"/>
    <property type="match status" value="1"/>
</dbReference>
<feature type="region of interest" description="Disordered" evidence="12">
    <location>
        <begin position="136"/>
        <end position="164"/>
    </location>
</feature>
<keyword evidence="17" id="KW-1185">Reference proteome</keyword>
<dbReference type="InterPro" id="IPR005467">
    <property type="entry name" value="His_kinase_dom"/>
</dbReference>
<dbReference type="InterPro" id="IPR036641">
    <property type="entry name" value="HPT_dom_sf"/>
</dbReference>
<sequence>MLHNDQLLSTYLNVYLDELDEQVQVMDEQLLELEQYGSQPVILQTIFRAAHTLKGSSAVMGFDQIKNMTHMVETVFDGLRSHRLRANGRLMDTLFRCVDYLKRQRERFLQGIHEEEQIGDLVVLLNAFASGDEAGLIAPDPSVDQPQAKGKEQTSADAASAAMQASDFQEGQLEDVRSELTAGANVHLFVIKLKDDTELPAARALLIIGQLREAAKVLAVSPDEASLPAIEQGTMQIGCIVSECESVETLKQFVLEMADVEDVQCSGLSLNWVLDKDKQPLPIFETSQQPEDRPRADGGKFQATQTVRVDVNRLEHLLNLVGELVIGQTRLIDVNSRFRALEQQDNGELALLEDVTGHISRVVAELQDGVMKTRMLPIEQLFNRFPRLVRDLAQQVGKEVDLVIEGKETELDRTLIEEISDPLIHILRNAVDHGLELPDDRESKGKPRKGRVVIRASHEENTIVIRVSDNGRGIHANAIRSKAVQKRFVTEEQAEQMTDKEAIGLIFHSGMSTAEQVTDLSGRGVGMDIVKTRIEKLNGIIDIDTTEGDGTTITVKLPLTLAIIRSLLVGLGDFVFALPIVNVIEISHMNESDIKTINSREMCMVRGELLPFVRMDRLLGVQSCGAGSGKKLFVVTVGIGEQRVCLLFDRSIANQEIVVKSLGSYIGQVPCLSGSTIMGDGSIALILDIAAIVRRATQSQQVATNRSRSVQQSIRSEVKRITFLLNGIHYGIDIQAVKEIVRVPDIMPSAQSDRYMLGLIQLRDQLLPIYHLGTFLAGADNSEVGDDQSRVLIVDIGDRQSGLLVDEVVEVVAVTKESIEQAPEEITRKQRAINGVYRMDEHLVYQLSMDVLKQMVIERQ</sequence>
<evidence type="ECO:0000256" key="8">
    <source>
        <dbReference type="ARBA" id="ARBA00022777"/>
    </source>
</evidence>
<evidence type="ECO:0000256" key="3">
    <source>
        <dbReference type="ARBA" id="ARBA00021495"/>
    </source>
</evidence>
<dbReference type="InterPro" id="IPR004358">
    <property type="entry name" value="Sig_transdc_His_kin-like_C"/>
</dbReference>
<evidence type="ECO:0000259" key="15">
    <source>
        <dbReference type="PROSITE" id="PS50894"/>
    </source>
</evidence>
<feature type="domain" description="Histidine kinase" evidence="13">
    <location>
        <begin position="313"/>
        <end position="561"/>
    </location>
</feature>
<dbReference type="Gene3D" id="2.40.50.180">
    <property type="entry name" value="CheA-289, Domain 4"/>
    <property type="match status" value="1"/>
</dbReference>
<name>A0ABR8MUZ0_9BACL</name>
<keyword evidence="4" id="KW-0145">Chemotaxis</keyword>
<evidence type="ECO:0000256" key="5">
    <source>
        <dbReference type="ARBA" id="ARBA00022553"/>
    </source>
</evidence>
<accession>A0ABR8MUZ0</accession>
<dbReference type="InterPro" id="IPR004105">
    <property type="entry name" value="CheA-like_dim"/>
</dbReference>
<dbReference type="SMART" id="SM00387">
    <property type="entry name" value="HATPase_c"/>
    <property type="match status" value="1"/>
</dbReference>
<dbReference type="InterPro" id="IPR008207">
    <property type="entry name" value="Sig_transdc_His_kin_Hpt_dom"/>
</dbReference>
<dbReference type="Pfam" id="PF01584">
    <property type="entry name" value="CheW"/>
    <property type="match status" value="2"/>
</dbReference>
<reference evidence="16 17" key="1">
    <citation type="submission" date="2020-09" db="EMBL/GenBank/DDBJ databases">
        <title>Paenibacillus sp. strain PR3 16S rRNA gene Genome sequencing and assembly.</title>
        <authorList>
            <person name="Kim J."/>
        </authorList>
    </citation>
    <scope>NUCLEOTIDE SEQUENCE [LARGE SCALE GENOMIC DNA]</scope>
    <source>
        <strain evidence="16 17">PR3</strain>
    </source>
</reference>
<dbReference type="Pfam" id="PF07194">
    <property type="entry name" value="P2"/>
    <property type="match status" value="1"/>
</dbReference>
<dbReference type="Gene3D" id="2.30.30.40">
    <property type="entry name" value="SH3 Domains"/>
    <property type="match status" value="2"/>
</dbReference>
<dbReference type="Gene3D" id="3.30.70.1110">
    <property type="entry name" value="Histidine kinase CheA-like, P2 response regulator-binding domain"/>
    <property type="match status" value="1"/>
</dbReference>
<keyword evidence="10" id="KW-0902">Two-component regulatory system</keyword>
<keyword evidence="6" id="KW-0808">Transferase</keyword>
<dbReference type="Pfam" id="PF01627">
    <property type="entry name" value="Hpt"/>
    <property type="match status" value="1"/>
</dbReference>
<feature type="domain" description="CheW-like" evidence="14">
    <location>
        <begin position="717"/>
        <end position="858"/>
    </location>
</feature>
<dbReference type="InterPro" id="IPR051315">
    <property type="entry name" value="Bact_Chemotaxis_CheA"/>
</dbReference>
<dbReference type="Pfam" id="PF02895">
    <property type="entry name" value="H-kinase_dim"/>
    <property type="match status" value="1"/>
</dbReference>
<evidence type="ECO:0000256" key="6">
    <source>
        <dbReference type="ARBA" id="ARBA00022679"/>
    </source>
</evidence>
<dbReference type="InterPro" id="IPR035891">
    <property type="entry name" value="CheY-binding_CheA"/>
</dbReference>
<proteinExistence type="predicted"/>
<dbReference type="Gene3D" id="3.30.565.10">
    <property type="entry name" value="Histidine kinase-like ATPase, C-terminal domain"/>
    <property type="match status" value="1"/>
</dbReference>
<dbReference type="Gene3D" id="1.10.287.560">
    <property type="entry name" value="Histidine kinase CheA-like, homodimeric domain"/>
    <property type="match status" value="1"/>
</dbReference>
<dbReference type="InterPro" id="IPR003594">
    <property type="entry name" value="HATPase_dom"/>
</dbReference>
<keyword evidence="8" id="KW-0418">Kinase</keyword>
<evidence type="ECO:0000259" key="14">
    <source>
        <dbReference type="PROSITE" id="PS50851"/>
    </source>
</evidence>
<dbReference type="PANTHER" id="PTHR43395">
    <property type="entry name" value="SENSOR HISTIDINE KINASE CHEA"/>
    <property type="match status" value="1"/>
</dbReference>
<comment type="caution">
    <text evidence="16">The sequence shown here is derived from an EMBL/GenBank/DDBJ whole genome shotgun (WGS) entry which is preliminary data.</text>
</comment>
<evidence type="ECO:0000256" key="12">
    <source>
        <dbReference type="SAM" id="MobiDB-lite"/>
    </source>
</evidence>
<dbReference type="InterPro" id="IPR002545">
    <property type="entry name" value="CheW-lke_dom"/>
</dbReference>
<dbReference type="SMART" id="SM00260">
    <property type="entry name" value="CheW"/>
    <property type="match status" value="2"/>
</dbReference>
<organism evidence="16 17">
    <name type="scientific">Paenibacillus terricola</name>
    <dbReference type="NCBI Taxonomy" id="2763503"/>
    <lineage>
        <taxon>Bacteria</taxon>
        <taxon>Bacillati</taxon>
        <taxon>Bacillota</taxon>
        <taxon>Bacilli</taxon>
        <taxon>Bacillales</taxon>
        <taxon>Paenibacillaceae</taxon>
        <taxon>Paenibacillus</taxon>
    </lineage>
</organism>
<dbReference type="EC" id="2.7.13.3" evidence="2"/>
<dbReference type="CDD" id="cd00088">
    <property type="entry name" value="HPT"/>
    <property type="match status" value="1"/>
</dbReference>
<dbReference type="PANTHER" id="PTHR43395:SF1">
    <property type="entry name" value="CHEMOTAXIS PROTEIN CHEA"/>
    <property type="match status" value="1"/>
</dbReference>
<dbReference type="InterPro" id="IPR036097">
    <property type="entry name" value="HisK_dim/P_sf"/>
</dbReference>
<feature type="modified residue" description="Phosphohistidine" evidence="11">
    <location>
        <position position="51"/>
    </location>
</feature>
<dbReference type="PROSITE" id="PS50894">
    <property type="entry name" value="HPT"/>
    <property type="match status" value="1"/>
</dbReference>
<comment type="catalytic activity">
    <reaction evidence="1">
        <text>ATP + protein L-histidine = ADP + protein N-phospho-L-histidine.</text>
        <dbReference type="EC" id="2.7.13.3"/>
    </reaction>
</comment>
<feature type="domain" description="CheW-like" evidence="14">
    <location>
        <begin position="563"/>
        <end position="698"/>
    </location>
</feature>
<dbReference type="Pfam" id="PF02518">
    <property type="entry name" value="HATPase_c"/>
    <property type="match status" value="1"/>
</dbReference>
<dbReference type="SUPFAM" id="SSF47226">
    <property type="entry name" value="Histidine-containing phosphotransfer domain, HPT domain"/>
    <property type="match status" value="1"/>
</dbReference>
<dbReference type="Proteomes" id="UP000609346">
    <property type="component" value="Unassembled WGS sequence"/>
</dbReference>
<protein>
    <recommendedName>
        <fullName evidence="3">Chemotaxis protein CheA</fullName>
        <ecNumber evidence="2">2.7.13.3</ecNumber>
    </recommendedName>
</protein>
<dbReference type="InterPro" id="IPR037052">
    <property type="entry name" value="CheA-like_P2_sf"/>
</dbReference>
<keyword evidence="9" id="KW-0067">ATP-binding</keyword>
<evidence type="ECO:0000256" key="4">
    <source>
        <dbReference type="ARBA" id="ARBA00022500"/>
    </source>
</evidence>
<dbReference type="InterPro" id="IPR036890">
    <property type="entry name" value="HATPase_C_sf"/>
</dbReference>
<feature type="domain" description="HPt" evidence="15">
    <location>
        <begin position="4"/>
        <end position="108"/>
    </location>
</feature>
<dbReference type="Gene3D" id="1.20.120.160">
    <property type="entry name" value="HPT domain"/>
    <property type="match status" value="1"/>
</dbReference>
<dbReference type="SMART" id="SM01231">
    <property type="entry name" value="H-kinase_dim"/>
    <property type="match status" value="1"/>
</dbReference>
<gene>
    <name evidence="16" type="ORF">H8B09_13550</name>
</gene>
<dbReference type="PROSITE" id="PS50851">
    <property type="entry name" value="CHEW"/>
    <property type="match status" value="2"/>
</dbReference>